<dbReference type="RefSeq" id="XP_022332810.1">
    <property type="nucleotide sequence ID" value="XM_022477102.1"/>
</dbReference>
<dbReference type="Pfam" id="PF24764">
    <property type="entry name" value="rva_4"/>
    <property type="match status" value="1"/>
</dbReference>
<organism evidence="2 3">
    <name type="scientific">Crassostrea virginica</name>
    <name type="common">Eastern oyster</name>
    <dbReference type="NCBI Taxonomy" id="6565"/>
    <lineage>
        <taxon>Eukaryota</taxon>
        <taxon>Metazoa</taxon>
        <taxon>Spiralia</taxon>
        <taxon>Lophotrochozoa</taxon>
        <taxon>Mollusca</taxon>
        <taxon>Bivalvia</taxon>
        <taxon>Autobranchia</taxon>
        <taxon>Pteriomorphia</taxon>
        <taxon>Ostreida</taxon>
        <taxon>Ostreoidea</taxon>
        <taxon>Ostreidae</taxon>
        <taxon>Crassostrea</taxon>
    </lineage>
</organism>
<dbReference type="GeneID" id="111130269"/>
<dbReference type="Proteomes" id="UP000694844">
    <property type="component" value="Chromosome 4"/>
</dbReference>
<protein>
    <submittedName>
        <fullName evidence="3">Uncharacterized protein LOC111130269 isoform X3</fullName>
    </submittedName>
</protein>
<evidence type="ECO:0000313" key="2">
    <source>
        <dbReference type="Proteomes" id="UP000694844"/>
    </source>
</evidence>
<accession>A0A8B8DXY4</accession>
<keyword evidence="2" id="KW-1185">Reference proteome</keyword>
<dbReference type="PANTHER" id="PTHR46791:SF5">
    <property type="entry name" value="CLR5 DOMAIN-CONTAINING PROTEIN-RELATED"/>
    <property type="match status" value="1"/>
</dbReference>
<evidence type="ECO:0000259" key="1">
    <source>
        <dbReference type="Pfam" id="PF24764"/>
    </source>
</evidence>
<dbReference type="AlphaFoldDB" id="A0A8B8DXY4"/>
<dbReference type="OrthoDB" id="2686689at2759"/>
<feature type="domain" description="Integrase core" evidence="1">
    <location>
        <begin position="193"/>
        <end position="273"/>
    </location>
</feature>
<proteinExistence type="predicted"/>
<dbReference type="InterPro" id="IPR058913">
    <property type="entry name" value="Integrase_dom_put"/>
</dbReference>
<dbReference type="PANTHER" id="PTHR46791">
    <property type="entry name" value="EXPRESSED PROTEIN"/>
    <property type="match status" value="1"/>
</dbReference>
<reference evidence="3" key="1">
    <citation type="submission" date="2025-08" db="UniProtKB">
        <authorList>
            <consortium name="RefSeq"/>
        </authorList>
    </citation>
    <scope>IDENTIFICATION</scope>
    <source>
        <tissue evidence="3">Whole sample</tissue>
    </source>
</reference>
<gene>
    <name evidence="3" type="primary">LOC111130269</name>
</gene>
<name>A0A8B8DXY4_CRAVI</name>
<sequence length="354" mass="41537">MDMISQLAAIVDIDEIIELFTRCVKLFQEETYFHEYKQSHFKAHPCQRTGRGRPSFEISEEILEFFLDNSFKISEMADMLCVSPSTVKRRLKEFNLNVHNTYSTISEPDLHKLVESVVKEFPEAGTKSIQSILVTKGHRLQRQRVRDAVRKVDPEGILFRRLFLSVHRIQRRTYNVRAPRALWHIDGNHKLIRIERLWREVWTGCTSYYYQLFTYMEDNALLDVINEQNIQALHLVFKPKIQQHLDSFVEALIRRPLRSENSQTPMQLWIRGQALDPNLEIQNDVELNNYGIDFDGPVASDYDFETVDVPEIETNVPEHCIQLIADHKANDIDSYVTLYTKVLRILNNQNGQQC</sequence>
<evidence type="ECO:0000313" key="3">
    <source>
        <dbReference type="RefSeq" id="XP_022332810.1"/>
    </source>
</evidence>